<evidence type="ECO:0000256" key="2">
    <source>
        <dbReference type="ARBA" id="ARBA00007524"/>
    </source>
</evidence>
<organism evidence="7 8">
    <name type="scientific">Mesorhizobium loti R88b</name>
    <dbReference type="NCBI Taxonomy" id="935548"/>
    <lineage>
        <taxon>Bacteria</taxon>
        <taxon>Pseudomonadati</taxon>
        <taxon>Pseudomonadota</taxon>
        <taxon>Alphaproteobacteria</taxon>
        <taxon>Hyphomicrobiales</taxon>
        <taxon>Phyllobacteriaceae</taxon>
        <taxon>Mesorhizobium</taxon>
    </lineage>
</organism>
<evidence type="ECO:0000256" key="1">
    <source>
        <dbReference type="ARBA" id="ARBA00004141"/>
    </source>
</evidence>
<name>A0A6M7WTK2_RHILI</name>
<evidence type="ECO:0000313" key="7">
    <source>
        <dbReference type="EMBL" id="QKD05315.1"/>
    </source>
</evidence>
<dbReference type="PANTHER" id="PTHR10057">
    <property type="entry name" value="PERIPHERAL-TYPE BENZODIAZEPINE RECEPTOR"/>
    <property type="match status" value="1"/>
</dbReference>
<comment type="subcellular location">
    <subcellularLocation>
        <location evidence="1">Membrane</location>
        <topology evidence="1">Multi-pass membrane protein</topology>
    </subcellularLocation>
</comment>
<dbReference type="PANTHER" id="PTHR10057:SF0">
    <property type="entry name" value="TRANSLOCATOR PROTEIN"/>
    <property type="match status" value="1"/>
</dbReference>
<feature type="transmembrane region" description="Helical" evidence="6">
    <location>
        <begin position="74"/>
        <end position="95"/>
    </location>
</feature>
<protein>
    <submittedName>
        <fullName evidence="7">Tryptophan-rich sensory protein</fullName>
    </submittedName>
</protein>
<feature type="transmembrane region" description="Helical" evidence="6">
    <location>
        <begin position="102"/>
        <end position="122"/>
    </location>
</feature>
<dbReference type="Proteomes" id="UP000503017">
    <property type="component" value="Chromosome"/>
</dbReference>
<dbReference type="EMBL" id="CP033367">
    <property type="protein sequence ID" value="QKD05315.1"/>
    <property type="molecule type" value="Genomic_DNA"/>
</dbReference>
<proteinExistence type="inferred from homology"/>
<dbReference type="Gene3D" id="1.20.1260.100">
    <property type="entry name" value="TspO/MBR protein"/>
    <property type="match status" value="1"/>
</dbReference>
<dbReference type="GO" id="GO:0016020">
    <property type="term" value="C:membrane"/>
    <property type="evidence" value="ECO:0007669"/>
    <property type="project" value="UniProtKB-SubCell"/>
</dbReference>
<dbReference type="Pfam" id="PF03073">
    <property type="entry name" value="TspO_MBR"/>
    <property type="match status" value="1"/>
</dbReference>
<gene>
    <name evidence="7" type="ORF">EB235_30670</name>
</gene>
<comment type="similarity">
    <text evidence="2">Belongs to the TspO/BZRP family.</text>
</comment>
<feature type="transmembrane region" description="Helical" evidence="6">
    <location>
        <begin position="6"/>
        <end position="28"/>
    </location>
</feature>
<feature type="transmembrane region" description="Helical" evidence="6">
    <location>
        <begin position="128"/>
        <end position="150"/>
    </location>
</feature>
<dbReference type="InterPro" id="IPR038330">
    <property type="entry name" value="TspO/MBR-related_sf"/>
</dbReference>
<feature type="transmembrane region" description="Helical" evidence="6">
    <location>
        <begin position="48"/>
        <end position="68"/>
    </location>
</feature>
<dbReference type="AlphaFoldDB" id="A0A6M7WTK2"/>
<evidence type="ECO:0000313" key="8">
    <source>
        <dbReference type="Proteomes" id="UP000503017"/>
    </source>
</evidence>
<dbReference type="InterPro" id="IPR004307">
    <property type="entry name" value="TspO_MBR"/>
</dbReference>
<evidence type="ECO:0000256" key="5">
    <source>
        <dbReference type="ARBA" id="ARBA00023136"/>
    </source>
</evidence>
<dbReference type="GO" id="GO:0033013">
    <property type="term" value="P:tetrapyrrole metabolic process"/>
    <property type="evidence" value="ECO:0007669"/>
    <property type="project" value="UniProtKB-ARBA"/>
</dbReference>
<dbReference type="FunFam" id="1.20.1260.100:FF:000001">
    <property type="entry name" value="translocator protein 2"/>
    <property type="match status" value="1"/>
</dbReference>
<reference evidence="7 8" key="1">
    <citation type="submission" date="2018-10" db="EMBL/GenBank/DDBJ databases">
        <authorList>
            <person name="Perry B.J."/>
            <person name="Sullivan J.T."/>
            <person name="Murphy R.J.T."/>
            <person name="Ramsay J.P."/>
            <person name="Ronson C.W."/>
        </authorList>
    </citation>
    <scope>NUCLEOTIDE SEQUENCE [LARGE SCALE GENOMIC DNA]</scope>
    <source>
        <strain evidence="7 8">R88b</strain>
    </source>
</reference>
<dbReference type="PIRSF" id="PIRSF005859">
    <property type="entry name" value="PBR"/>
    <property type="match status" value="1"/>
</dbReference>
<evidence type="ECO:0000256" key="3">
    <source>
        <dbReference type="ARBA" id="ARBA00022692"/>
    </source>
</evidence>
<evidence type="ECO:0000256" key="6">
    <source>
        <dbReference type="SAM" id="Phobius"/>
    </source>
</evidence>
<evidence type="ECO:0000256" key="4">
    <source>
        <dbReference type="ARBA" id="ARBA00022989"/>
    </source>
</evidence>
<keyword evidence="5 6" id="KW-0472">Membrane</keyword>
<keyword evidence="3 6" id="KW-0812">Transmembrane</keyword>
<dbReference type="CDD" id="cd15904">
    <property type="entry name" value="TSPO_MBR"/>
    <property type="match status" value="1"/>
</dbReference>
<accession>A0A6M7WTK2</accession>
<sequence>MEASISFDWSLLVFFLLMVVTGTSGAFFQPGEWYRGLRKPGWTPPNWLFGPVWTALYVMIAIAGWLVWRNAPAGAAIWLWGLQLAVNFCWSALFFGARRMDLAFYDVVLLWLLIAAFIVAAAPISLTAAVLFVPYLIWVTIAGTLNWTVWRMNPSKA</sequence>
<keyword evidence="4 6" id="KW-1133">Transmembrane helix</keyword>